<dbReference type="AlphaFoldDB" id="A0AAV7VPN5"/>
<gene>
    <name evidence="2" type="ORF">NDU88_005928</name>
</gene>
<evidence type="ECO:0000256" key="1">
    <source>
        <dbReference type="SAM" id="Phobius"/>
    </source>
</evidence>
<keyword evidence="1" id="KW-0812">Transmembrane</keyword>
<reference evidence="2" key="1">
    <citation type="journal article" date="2022" name="bioRxiv">
        <title>Sequencing and chromosome-scale assembly of the giantPleurodeles waltlgenome.</title>
        <authorList>
            <person name="Brown T."/>
            <person name="Elewa A."/>
            <person name="Iarovenko S."/>
            <person name="Subramanian E."/>
            <person name="Araus A.J."/>
            <person name="Petzold A."/>
            <person name="Susuki M."/>
            <person name="Suzuki K.-i.T."/>
            <person name="Hayashi T."/>
            <person name="Toyoda A."/>
            <person name="Oliveira C."/>
            <person name="Osipova E."/>
            <person name="Leigh N.D."/>
            <person name="Simon A."/>
            <person name="Yun M.H."/>
        </authorList>
    </citation>
    <scope>NUCLEOTIDE SEQUENCE</scope>
    <source>
        <strain evidence="2">20211129_DDA</strain>
        <tissue evidence="2">Liver</tissue>
    </source>
</reference>
<dbReference type="EMBL" id="JANPWB010000003">
    <property type="protein sequence ID" value="KAJ1202127.1"/>
    <property type="molecule type" value="Genomic_DNA"/>
</dbReference>
<evidence type="ECO:0000313" key="2">
    <source>
        <dbReference type="EMBL" id="KAJ1202127.1"/>
    </source>
</evidence>
<organism evidence="2 3">
    <name type="scientific">Pleurodeles waltl</name>
    <name type="common">Iberian ribbed newt</name>
    <dbReference type="NCBI Taxonomy" id="8319"/>
    <lineage>
        <taxon>Eukaryota</taxon>
        <taxon>Metazoa</taxon>
        <taxon>Chordata</taxon>
        <taxon>Craniata</taxon>
        <taxon>Vertebrata</taxon>
        <taxon>Euteleostomi</taxon>
        <taxon>Amphibia</taxon>
        <taxon>Batrachia</taxon>
        <taxon>Caudata</taxon>
        <taxon>Salamandroidea</taxon>
        <taxon>Salamandridae</taxon>
        <taxon>Pleurodelinae</taxon>
        <taxon>Pleurodeles</taxon>
    </lineage>
</organism>
<keyword evidence="3" id="KW-1185">Reference proteome</keyword>
<sequence>MPVSCHSNQRLEQVTDAPLRAVGVAVLKTVLGHGAHVSRSKGVVLSRFRFFSRLGHERSAAGPARRAKRGLWMPCIYLGPGVLGVVVGLQQYHA</sequence>
<keyword evidence="1" id="KW-1133">Transmembrane helix</keyword>
<protein>
    <submittedName>
        <fullName evidence="2">Uncharacterized protein</fullName>
    </submittedName>
</protein>
<dbReference type="Proteomes" id="UP001066276">
    <property type="component" value="Chromosome 2_1"/>
</dbReference>
<proteinExistence type="predicted"/>
<feature type="transmembrane region" description="Helical" evidence="1">
    <location>
        <begin position="71"/>
        <end position="92"/>
    </location>
</feature>
<comment type="caution">
    <text evidence="2">The sequence shown here is derived from an EMBL/GenBank/DDBJ whole genome shotgun (WGS) entry which is preliminary data.</text>
</comment>
<name>A0AAV7VPN5_PLEWA</name>
<accession>A0AAV7VPN5</accession>
<keyword evidence="1" id="KW-0472">Membrane</keyword>
<evidence type="ECO:0000313" key="3">
    <source>
        <dbReference type="Proteomes" id="UP001066276"/>
    </source>
</evidence>